<dbReference type="Gene3D" id="1.10.287.470">
    <property type="entry name" value="Helix hairpin bin"/>
    <property type="match status" value="1"/>
</dbReference>
<gene>
    <name evidence="1" type="ORF">ACFS5M_00035</name>
</gene>
<keyword evidence="2" id="KW-1185">Reference proteome</keyword>
<sequence>MRKIILSIIGILLIIATFLYAKKLIADKNKPKPVLAKVIKTVFTDTVKNTKIPIVIAANGSLEAKRRVELYAEVQGVFRSGRTLFKPGQTYSSGQAIIRIDASEYYANVQSAKSNLYNSIAAIMPDLRLDFPDVFNKWQNYLNSFDLNKTTPKLPEMTSEKENYFITGRSIVSNYYSVKNLEQRLAKYTIAAPFSGILTEALVTEGSLIRSGQKLGEFIDPSVYEMEVAISKTYANLLKVGEDVLLNNLDKTETYQGKVSRVNGSIDATTQTITAYIEVKHENLKEGMYLEANLNAKEENDAIEIDRNLLLESQQIFVVRDSLLDVIDVKPVYFSDTKVVLKNVPNGTIILKKSVPGAYAGMLVKPFEDKSNTKNE</sequence>
<organism evidence="1 2">
    <name type="scientific">Lacinutrix iliipiscaria</name>
    <dbReference type="NCBI Taxonomy" id="1230532"/>
    <lineage>
        <taxon>Bacteria</taxon>
        <taxon>Pseudomonadati</taxon>
        <taxon>Bacteroidota</taxon>
        <taxon>Flavobacteriia</taxon>
        <taxon>Flavobacteriales</taxon>
        <taxon>Flavobacteriaceae</taxon>
        <taxon>Lacinutrix</taxon>
    </lineage>
</organism>
<comment type="caution">
    <text evidence="1">The sequence shown here is derived from an EMBL/GenBank/DDBJ whole genome shotgun (WGS) entry which is preliminary data.</text>
</comment>
<dbReference type="PANTHER" id="PTHR30469">
    <property type="entry name" value="MULTIDRUG RESISTANCE PROTEIN MDTA"/>
    <property type="match status" value="1"/>
</dbReference>
<reference evidence="2" key="1">
    <citation type="journal article" date="2019" name="Int. J. Syst. Evol. Microbiol.">
        <title>The Global Catalogue of Microorganisms (GCM) 10K type strain sequencing project: providing services to taxonomists for standard genome sequencing and annotation.</title>
        <authorList>
            <consortium name="The Broad Institute Genomics Platform"/>
            <consortium name="The Broad Institute Genome Sequencing Center for Infectious Disease"/>
            <person name="Wu L."/>
            <person name="Ma J."/>
        </authorList>
    </citation>
    <scope>NUCLEOTIDE SEQUENCE [LARGE SCALE GENOMIC DNA]</scope>
    <source>
        <strain evidence="2">KCTC 32141</strain>
    </source>
</reference>
<protein>
    <submittedName>
        <fullName evidence="1">Efflux RND transporter periplasmic adaptor subunit</fullName>
    </submittedName>
</protein>
<name>A0ABW5WJN5_9FLAO</name>
<dbReference type="EMBL" id="JBHUOV010000001">
    <property type="protein sequence ID" value="MFD2822035.1"/>
    <property type="molecule type" value="Genomic_DNA"/>
</dbReference>
<dbReference type="SUPFAM" id="SSF111369">
    <property type="entry name" value="HlyD-like secretion proteins"/>
    <property type="match status" value="1"/>
</dbReference>
<dbReference type="Gene3D" id="2.40.50.100">
    <property type="match status" value="1"/>
</dbReference>
<evidence type="ECO:0000313" key="2">
    <source>
        <dbReference type="Proteomes" id="UP001597533"/>
    </source>
</evidence>
<evidence type="ECO:0000313" key="1">
    <source>
        <dbReference type="EMBL" id="MFD2822035.1"/>
    </source>
</evidence>
<proteinExistence type="predicted"/>
<accession>A0ABW5WJN5</accession>
<dbReference type="Gene3D" id="2.40.30.170">
    <property type="match status" value="1"/>
</dbReference>
<dbReference type="Proteomes" id="UP001597533">
    <property type="component" value="Unassembled WGS sequence"/>
</dbReference>
<dbReference type="RefSeq" id="WP_183483991.1">
    <property type="nucleotide sequence ID" value="NZ_JBHUOV010000001.1"/>
</dbReference>
<dbReference type="PANTHER" id="PTHR30469:SF15">
    <property type="entry name" value="HLYD FAMILY OF SECRETION PROTEINS"/>
    <property type="match status" value="1"/>
</dbReference>